<keyword evidence="3" id="KW-1185">Reference proteome</keyword>
<accession>A0ABZ0TSB7</accession>
<sequence>MENLTALLNECAEQLAGRKLTLAFAESATGGKLSYAFSQTVYAGEILKGGLVCYDACLKEDILGIDKEMIETFTPESEEITREMAIKLKKIMDADIIVAVTGLTTEGGSEAPGKPVGTMFYCVYFEGQTHDRKKIFTGTPAEIVDLTIEQVAKTILQILN</sequence>
<evidence type="ECO:0000259" key="1">
    <source>
        <dbReference type="Pfam" id="PF02464"/>
    </source>
</evidence>
<reference evidence="2 3" key="1">
    <citation type="submission" date="2023-11" db="EMBL/GenBank/DDBJ databases">
        <title>Analysis of the Genomes of Mucilaginibacter gossypii cycad 4 and M. sabulilitoris SNA2: microbes with the potential for plant growth promotion.</title>
        <authorList>
            <person name="Hirsch A.M."/>
            <person name="Humm E."/>
            <person name="Rubbi M."/>
            <person name="Del Vecchio G."/>
            <person name="Ha S.M."/>
            <person name="Pellegrini M."/>
            <person name="Gunsalus R.P."/>
        </authorList>
    </citation>
    <scope>NUCLEOTIDE SEQUENCE [LARGE SCALE GENOMIC DNA]</scope>
    <source>
        <strain evidence="2 3">SNA2</strain>
    </source>
</reference>
<evidence type="ECO:0000313" key="2">
    <source>
        <dbReference type="EMBL" id="WPU95661.1"/>
    </source>
</evidence>
<dbReference type="RefSeq" id="WP_321564767.1">
    <property type="nucleotide sequence ID" value="NZ_CP139558.1"/>
</dbReference>
<name>A0ABZ0TSB7_9SPHI</name>
<gene>
    <name evidence="2" type="ORF">SNE25_09035</name>
</gene>
<feature type="domain" description="CinA C-terminal" evidence="1">
    <location>
        <begin position="6"/>
        <end position="157"/>
    </location>
</feature>
<dbReference type="Proteomes" id="UP001324380">
    <property type="component" value="Chromosome"/>
</dbReference>
<protein>
    <submittedName>
        <fullName evidence="2">CinA family protein</fullName>
    </submittedName>
</protein>
<dbReference type="Gene3D" id="3.90.950.20">
    <property type="entry name" value="CinA-like"/>
    <property type="match status" value="1"/>
</dbReference>
<proteinExistence type="predicted"/>
<evidence type="ECO:0000313" key="3">
    <source>
        <dbReference type="Proteomes" id="UP001324380"/>
    </source>
</evidence>
<dbReference type="SUPFAM" id="SSF142433">
    <property type="entry name" value="CinA-like"/>
    <property type="match status" value="1"/>
</dbReference>
<organism evidence="2 3">
    <name type="scientific">Mucilaginibacter sabulilitoris</name>
    <dbReference type="NCBI Taxonomy" id="1173583"/>
    <lineage>
        <taxon>Bacteria</taxon>
        <taxon>Pseudomonadati</taxon>
        <taxon>Bacteroidota</taxon>
        <taxon>Sphingobacteriia</taxon>
        <taxon>Sphingobacteriales</taxon>
        <taxon>Sphingobacteriaceae</taxon>
        <taxon>Mucilaginibacter</taxon>
    </lineage>
</organism>
<dbReference type="NCBIfam" id="TIGR00199">
    <property type="entry name" value="PncC_domain"/>
    <property type="match status" value="1"/>
</dbReference>
<dbReference type="EMBL" id="CP139558">
    <property type="protein sequence ID" value="WPU95661.1"/>
    <property type="molecule type" value="Genomic_DNA"/>
</dbReference>
<dbReference type="Pfam" id="PF02464">
    <property type="entry name" value="CinA"/>
    <property type="match status" value="1"/>
</dbReference>
<dbReference type="InterPro" id="IPR036653">
    <property type="entry name" value="CinA-like_C"/>
</dbReference>
<dbReference type="InterPro" id="IPR008136">
    <property type="entry name" value="CinA_C"/>
</dbReference>